<evidence type="ECO:0008006" key="7">
    <source>
        <dbReference type="Google" id="ProtNLM"/>
    </source>
</evidence>
<gene>
    <name evidence="5" type="ORF">BP6252_13842</name>
</gene>
<sequence length="490" mass="55545">MKWFFGRKKPAVVPTDTIIPLHHFDDVPIYRSIFHDFTLRFDDVLDPEELSAALRRLMEIGNWRKLGARLRLNDQDKLEYHIPMAYDKERPGFIFTHVKHEGSIQNDPVASRMPKMTSNPSVQANPAQISKFVRRPNAPKHLRDYIFTDEPQLSLHVVTFADATLVSLTWLHTLFDITGQAALIDAWSLVLSGQEDRVMELHGYDFDPLATFGCSPKSAEQPVLATHEVKGIRYILFAVRFFSEFLWWPKDELRTLCLPASYLQDMREKALQELTTNETSKPFVSDGDIVCAWCTRLSLKHLASSTRPIAITNVLDIRRFLSDDLLPKGTAYVSNATSLVQAVVPAPEVFQKPLSFTAQKIRQGIQEQATRGQVEAFTALQRENTTKSGGGPAIFGGMNSQLIVFTNWTKGNFYEVDFSSAVVEPGVPVEKRANQIGRPSYVQAIARYNVKIPARYAFTIVGKDAAGNYWLYGRLRTSTWQRIEQEFASL</sequence>
<evidence type="ECO:0000256" key="1">
    <source>
        <dbReference type="ARBA" id="ARBA00005179"/>
    </source>
</evidence>
<comment type="similarity">
    <text evidence="2">Belongs to the plant acyltransferase family.</text>
</comment>
<dbReference type="Gene3D" id="3.30.559.10">
    <property type="entry name" value="Chloramphenicol acetyltransferase-like domain"/>
    <property type="match status" value="2"/>
</dbReference>
<keyword evidence="6" id="KW-1185">Reference proteome</keyword>
<evidence type="ECO:0000256" key="4">
    <source>
        <dbReference type="ARBA" id="ARBA00023315"/>
    </source>
</evidence>
<name>A0A3D8Q5K2_9HELO</name>
<evidence type="ECO:0000313" key="6">
    <source>
        <dbReference type="Proteomes" id="UP000256645"/>
    </source>
</evidence>
<protein>
    <recommendedName>
        <fullName evidence="7">LysR family regulatory protein</fullName>
    </recommendedName>
</protein>
<dbReference type="Proteomes" id="UP000256645">
    <property type="component" value="Unassembled WGS sequence"/>
</dbReference>
<comment type="caution">
    <text evidence="5">The sequence shown here is derived from an EMBL/GenBank/DDBJ whole genome shotgun (WGS) entry which is preliminary data.</text>
</comment>
<evidence type="ECO:0000313" key="5">
    <source>
        <dbReference type="EMBL" id="RDW57096.1"/>
    </source>
</evidence>
<proteinExistence type="inferred from homology"/>
<comment type="pathway">
    <text evidence="1">Secondary metabolite biosynthesis.</text>
</comment>
<dbReference type="PANTHER" id="PTHR31896:SF69">
    <property type="entry name" value="FAMILY REGULATORY PROTEIN, PUTATIVE (AFU_ORTHOLOGUE AFUA_3G14730)-RELATED"/>
    <property type="match status" value="1"/>
</dbReference>
<keyword evidence="4" id="KW-0012">Acyltransferase</keyword>
<dbReference type="OrthoDB" id="21502at2759"/>
<organism evidence="5 6">
    <name type="scientific">Coleophoma cylindrospora</name>
    <dbReference type="NCBI Taxonomy" id="1849047"/>
    <lineage>
        <taxon>Eukaryota</taxon>
        <taxon>Fungi</taxon>
        <taxon>Dikarya</taxon>
        <taxon>Ascomycota</taxon>
        <taxon>Pezizomycotina</taxon>
        <taxon>Leotiomycetes</taxon>
        <taxon>Helotiales</taxon>
        <taxon>Dermateaceae</taxon>
        <taxon>Coleophoma</taxon>
    </lineage>
</organism>
<dbReference type="EMBL" id="PDLM01000023">
    <property type="protein sequence ID" value="RDW57096.1"/>
    <property type="molecule type" value="Genomic_DNA"/>
</dbReference>
<dbReference type="STRING" id="1849047.A0A3D8Q5K2"/>
<evidence type="ECO:0000256" key="3">
    <source>
        <dbReference type="ARBA" id="ARBA00022679"/>
    </source>
</evidence>
<dbReference type="GO" id="GO:0016746">
    <property type="term" value="F:acyltransferase activity"/>
    <property type="evidence" value="ECO:0007669"/>
    <property type="project" value="UniProtKB-KW"/>
</dbReference>
<dbReference type="AlphaFoldDB" id="A0A3D8Q5K2"/>
<accession>A0A3D8Q5K2</accession>
<dbReference type="PANTHER" id="PTHR31896">
    <property type="entry name" value="FAMILY REGULATORY PROTEIN, PUTATIVE (AFU_ORTHOLOGUE AFUA_3G14730)-RELATED"/>
    <property type="match status" value="1"/>
</dbReference>
<dbReference type="InterPro" id="IPR051283">
    <property type="entry name" value="Sec_Metabolite_Acyltrans"/>
</dbReference>
<reference evidence="5 6" key="1">
    <citation type="journal article" date="2018" name="IMA Fungus">
        <title>IMA Genome-F 9: Draft genome sequence of Annulohypoxylon stygium, Aspergillus mulundensis, Berkeleyomyces basicola (syn. Thielaviopsis basicola), Ceratocystis smalleyi, two Cercospora beticola strains, Coleophoma cylindrospora, Fusarium fracticaudum, Phialophora cf. hyalina, and Morchella septimelata.</title>
        <authorList>
            <person name="Wingfield B.D."/>
            <person name="Bills G.F."/>
            <person name="Dong Y."/>
            <person name="Huang W."/>
            <person name="Nel W.J."/>
            <person name="Swalarsk-Parry B.S."/>
            <person name="Vaghefi N."/>
            <person name="Wilken P.M."/>
            <person name="An Z."/>
            <person name="de Beer Z.W."/>
            <person name="De Vos L."/>
            <person name="Chen L."/>
            <person name="Duong T.A."/>
            <person name="Gao Y."/>
            <person name="Hammerbacher A."/>
            <person name="Kikkert J.R."/>
            <person name="Li Y."/>
            <person name="Li H."/>
            <person name="Li K."/>
            <person name="Li Q."/>
            <person name="Liu X."/>
            <person name="Ma X."/>
            <person name="Naidoo K."/>
            <person name="Pethybridge S.J."/>
            <person name="Sun J."/>
            <person name="Steenkamp E.T."/>
            <person name="van der Nest M.A."/>
            <person name="van Wyk S."/>
            <person name="Wingfield M.J."/>
            <person name="Xiong C."/>
            <person name="Yue Q."/>
            <person name="Zhang X."/>
        </authorList>
    </citation>
    <scope>NUCLEOTIDE SEQUENCE [LARGE SCALE GENOMIC DNA]</scope>
    <source>
        <strain evidence="5 6">BP6252</strain>
    </source>
</reference>
<evidence type="ECO:0000256" key="2">
    <source>
        <dbReference type="ARBA" id="ARBA00009861"/>
    </source>
</evidence>
<dbReference type="Pfam" id="PF02458">
    <property type="entry name" value="Transferase"/>
    <property type="match status" value="1"/>
</dbReference>
<keyword evidence="3" id="KW-0808">Transferase</keyword>
<dbReference type="InterPro" id="IPR023213">
    <property type="entry name" value="CAT-like_dom_sf"/>
</dbReference>